<comment type="caution">
    <text evidence="14">The sequence shown here is derived from an EMBL/GenBank/DDBJ whole genome shotgun (WGS) entry which is preliminary data.</text>
</comment>
<evidence type="ECO:0000313" key="14">
    <source>
        <dbReference type="EMBL" id="KAL1513253.1"/>
    </source>
</evidence>
<proteinExistence type="inferred from homology"/>
<evidence type="ECO:0000256" key="4">
    <source>
        <dbReference type="ARBA" id="ARBA00022461"/>
    </source>
</evidence>
<dbReference type="Gene3D" id="2.60.470.10">
    <property type="entry name" value="Acid-sensing ion channels like domains"/>
    <property type="match status" value="1"/>
</dbReference>
<keyword evidence="5 12" id="KW-0812">Transmembrane</keyword>
<dbReference type="PANTHER" id="PTHR11690">
    <property type="entry name" value="AMILORIDE-SENSITIVE SODIUM CHANNEL-RELATED"/>
    <property type="match status" value="1"/>
</dbReference>
<dbReference type="GO" id="GO:0016020">
    <property type="term" value="C:membrane"/>
    <property type="evidence" value="ECO:0007669"/>
    <property type="project" value="UniProtKB-SubCell"/>
</dbReference>
<dbReference type="Pfam" id="PF00858">
    <property type="entry name" value="ASC"/>
    <property type="match status" value="1"/>
</dbReference>
<sequence length="481" mass="56506">MQYINQLFENAYYHCLHYTISKKIHILERVFWIVWIILSICCVSYIIDQSVTNYNLSKVTIKVNTDYLSFEVPFPAVFFCEEKELPGKFDILMKNLNFKITDKQASLDIENFVRTTTFIRPLESNTNIVDCTKPDVEYCQFARQYSNNLSIFTKYIRAECEEIFTSCLFNGKEFNCCDNFLPIDTYEGKCFALNSFNAKTTHLKKLNKYTTENYKNPKIMATSTKFKLKHTFMDNPANLSIELAHRDMSLWYMANNNVPTRMFQKNHHLHEKDFRNFAIGNIFLRVNEIKSDTTLWQLDLKQRECQFSYERDISKSVFPSYSQAGCEIDCLRRAQLKHCQCVLHLLPNQNQISDKLCNLSGLMCLELKKSNILNELSTKCFCINHCLTYEINNVGIVPDIEFLTNYQMRNNRSEKRINLIVRTPTVQYIRFGDKDTLDFIVSLGGAISLFIGCSFLILIQIIDYFFIRPLNDYCIVQERRL</sequence>
<evidence type="ECO:0000256" key="11">
    <source>
        <dbReference type="ARBA" id="ARBA00023303"/>
    </source>
</evidence>
<evidence type="ECO:0000256" key="3">
    <source>
        <dbReference type="ARBA" id="ARBA00022448"/>
    </source>
</evidence>
<keyword evidence="15" id="KW-1185">Reference proteome</keyword>
<evidence type="ECO:0000256" key="7">
    <source>
        <dbReference type="ARBA" id="ARBA00023053"/>
    </source>
</evidence>
<dbReference type="Proteomes" id="UP001566132">
    <property type="component" value="Unassembled WGS sequence"/>
</dbReference>
<keyword evidence="6 13" id="KW-1133">Transmembrane helix</keyword>
<comment type="similarity">
    <text evidence="2 12">Belongs to the amiloride-sensitive sodium channel (TC 1.A.6) family.</text>
</comment>
<keyword evidence="8 12" id="KW-0406">Ion transport</keyword>
<evidence type="ECO:0000313" key="15">
    <source>
        <dbReference type="Proteomes" id="UP001566132"/>
    </source>
</evidence>
<keyword evidence="11 12" id="KW-0407">Ion channel</keyword>
<dbReference type="EMBL" id="JBDJPC010000002">
    <property type="protein sequence ID" value="KAL1513253.1"/>
    <property type="molecule type" value="Genomic_DNA"/>
</dbReference>
<dbReference type="Gene3D" id="1.10.287.770">
    <property type="entry name" value="YojJ-like"/>
    <property type="match status" value="1"/>
</dbReference>
<evidence type="ECO:0000256" key="2">
    <source>
        <dbReference type="ARBA" id="ARBA00007193"/>
    </source>
</evidence>
<keyword evidence="9 13" id="KW-0472">Membrane</keyword>
<evidence type="ECO:0000256" key="10">
    <source>
        <dbReference type="ARBA" id="ARBA00023201"/>
    </source>
</evidence>
<dbReference type="InterPro" id="IPR001873">
    <property type="entry name" value="ENaC"/>
</dbReference>
<dbReference type="GO" id="GO:0005272">
    <property type="term" value="F:sodium channel activity"/>
    <property type="evidence" value="ECO:0007669"/>
    <property type="project" value="UniProtKB-KW"/>
</dbReference>
<feature type="transmembrane region" description="Helical" evidence="13">
    <location>
        <begin position="439"/>
        <end position="459"/>
    </location>
</feature>
<dbReference type="Gene3D" id="1.10.287.820">
    <property type="entry name" value="Acid-sensing ion channel domain"/>
    <property type="match status" value="1"/>
</dbReference>
<reference evidence="14 15" key="1">
    <citation type="submission" date="2024-05" db="EMBL/GenBank/DDBJ databases">
        <title>Genetic variation in Jamaican populations of the coffee berry borer (Hypothenemus hampei).</title>
        <authorList>
            <person name="Errbii M."/>
            <person name="Myrie A."/>
        </authorList>
    </citation>
    <scope>NUCLEOTIDE SEQUENCE [LARGE SCALE GENOMIC DNA]</scope>
    <source>
        <strain evidence="14">JA-Hopewell-2020-01-JO</strain>
        <tissue evidence="14">Whole body</tissue>
    </source>
</reference>
<evidence type="ECO:0000256" key="9">
    <source>
        <dbReference type="ARBA" id="ARBA00023136"/>
    </source>
</evidence>
<organism evidence="14 15">
    <name type="scientific">Hypothenemus hampei</name>
    <name type="common">Coffee berry borer</name>
    <dbReference type="NCBI Taxonomy" id="57062"/>
    <lineage>
        <taxon>Eukaryota</taxon>
        <taxon>Metazoa</taxon>
        <taxon>Ecdysozoa</taxon>
        <taxon>Arthropoda</taxon>
        <taxon>Hexapoda</taxon>
        <taxon>Insecta</taxon>
        <taxon>Pterygota</taxon>
        <taxon>Neoptera</taxon>
        <taxon>Endopterygota</taxon>
        <taxon>Coleoptera</taxon>
        <taxon>Polyphaga</taxon>
        <taxon>Cucujiformia</taxon>
        <taxon>Curculionidae</taxon>
        <taxon>Scolytinae</taxon>
        <taxon>Hypothenemus</taxon>
    </lineage>
</organism>
<keyword evidence="7" id="KW-0915">Sodium</keyword>
<keyword evidence="10 12" id="KW-0739">Sodium transport</keyword>
<comment type="subcellular location">
    <subcellularLocation>
        <location evidence="1">Membrane</location>
        <topology evidence="1">Multi-pass membrane protein</topology>
    </subcellularLocation>
</comment>
<feature type="transmembrane region" description="Helical" evidence="13">
    <location>
        <begin position="30"/>
        <end position="47"/>
    </location>
</feature>
<accession>A0ABD1F718</accession>
<evidence type="ECO:0000256" key="13">
    <source>
        <dbReference type="SAM" id="Phobius"/>
    </source>
</evidence>
<keyword evidence="3 12" id="KW-0813">Transport</keyword>
<name>A0ABD1F718_HYPHA</name>
<evidence type="ECO:0000256" key="6">
    <source>
        <dbReference type="ARBA" id="ARBA00022989"/>
    </source>
</evidence>
<evidence type="ECO:0000256" key="12">
    <source>
        <dbReference type="RuleBase" id="RU000679"/>
    </source>
</evidence>
<gene>
    <name evidence="14" type="ORF">ABEB36_002684</name>
</gene>
<dbReference type="PANTHER" id="PTHR11690:SF175">
    <property type="entry name" value="PICKPOCKET 13-RELATED"/>
    <property type="match status" value="1"/>
</dbReference>
<evidence type="ECO:0000256" key="8">
    <source>
        <dbReference type="ARBA" id="ARBA00023065"/>
    </source>
</evidence>
<dbReference type="AlphaFoldDB" id="A0ABD1F718"/>
<keyword evidence="4 12" id="KW-0894">Sodium channel</keyword>
<evidence type="ECO:0000256" key="1">
    <source>
        <dbReference type="ARBA" id="ARBA00004141"/>
    </source>
</evidence>
<protein>
    <submittedName>
        <fullName evidence="14">Uncharacterized protein</fullName>
    </submittedName>
</protein>
<evidence type="ECO:0000256" key="5">
    <source>
        <dbReference type="ARBA" id="ARBA00022692"/>
    </source>
</evidence>